<keyword evidence="1" id="KW-0472">Membrane</keyword>
<feature type="domain" description="Aerotolerance regulator N-terminal" evidence="2">
    <location>
        <begin position="7"/>
        <end position="81"/>
    </location>
</feature>
<gene>
    <name evidence="4" type="ORF">ACFSKO_01640</name>
</gene>
<dbReference type="NCBIfam" id="TIGR02226">
    <property type="entry name" value="two_anch"/>
    <property type="match status" value="1"/>
</dbReference>
<reference evidence="5" key="1">
    <citation type="journal article" date="2019" name="Int. J. Syst. Evol. Microbiol.">
        <title>The Global Catalogue of Microorganisms (GCM) 10K type strain sequencing project: providing services to taxonomists for standard genome sequencing and annotation.</title>
        <authorList>
            <consortium name="The Broad Institute Genomics Platform"/>
            <consortium name="The Broad Institute Genome Sequencing Center for Infectious Disease"/>
            <person name="Wu L."/>
            <person name="Ma J."/>
        </authorList>
    </citation>
    <scope>NUCLEOTIDE SEQUENCE [LARGE SCALE GENOMIC DNA]</scope>
    <source>
        <strain evidence="5">CGMCC 4.7192</strain>
    </source>
</reference>
<dbReference type="InterPro" id="IPR024163">
    <property type="entry name" value="Aerotolerance_reg_N"/>
</dbReference>
<dbReference type="Pfam" id="PF13709">
    <property type="entry name" value="DUF4159"/>
    <property type="match status" value="1"/>
</dbReference>
<dbReference type="CDD" id="cd03143">
    <property type="entry name" value="A4_beta-galactosidase_middle_domain"/>
    <property type="match status" value="1"/>
</dbReference>
<organism evidence="4 5">
    <name type="scientific">Kiloniella antarctica</name>
    <dbReference type="NCBI Taxonomy" id="1550907"/>
    <lineage>
        <taxon>Bacteria</taxon>
        <taxon>Pseudomonadati</taxon>
        <taxon>Pseudomonadota</taxon>
        <taxon>Alphaproteobacteria</taxon>
        <taxon>Rhodospirillales</taxon>
        <taxon>Kiloniellaceae</taxon>
        <taxon>Kiloniella</taxon>
    </lineage>
</organism>
<evidence type="ECO:0000259" key="2">
    <source>
        <dbReference type="Pfam" id="PF07584"/>
    </source>
</evidence>
<keyword evidence="5" id="KW-1185">Reference proteome</keyword>
<dbReference type="InterPro" id="IPR011933">
    <property type="entry name" value="Double_TM_dom"/>
</dbReference>
<evidence type="ECO:0000313" key="5">
    <source>
        <dbReference type="Proteomes" id="UP001597294"/>
    </source>
</evidence>
<accession>A0ABW5BGJ7</accession>
<feature type="transmembrane region" description="Helical" evidence="1">
    <location>
        <begin position="60"/>
        <end position="79"/>
    </location>
</feature>
<proteinExistence type="predicted"/>
<feature type="domain" description="DUF4159" evidence="3">
    <location>
        <begin position="692"/>
        <end position="899"/>
    </location>
</feature>
<comment type="caution">
    <text evidence="4">The sequence shown here is derived from an EMBL/GenBank/DDBJ whole genome shotgun (WGS) entry which is preliminary data.</text>
</comment>
<dbReference type="PANTHER" id="PTHR37464">
    <property type="entry name" value="BLL2463 PROTEIN"/>
    <property type="match status" value="1"/>
</dbReference>
<dbReference type="InterPro" id="IPR025297">
    <property type="entry name" value="DUF4159"/>
</dbReference>
<keyword evidence="1" id="KW-1133">Transmembrane helix</keyword>
<dbReference type="Proteomes" id="UP001597294">
    <property type="component" value="Unassembled WGS sequence"/>
</dbReference>
<evidence type="ECO:0000256" key="1">
    <source>
        <dbReference type="SAM" id="Phobius"/>
    </source>
</evidence>
<sequence>MLELGFIGFLNPWLLLGLLSFPLVWILLRITPPAPRRITFPALRLLFGLTGTTAKPQNTAWWLIILRLLILLLIILALAEPIYEPEKRSNNNLDTLILLDNDWASAQSRQKQLQALKSQLERSKGLNVKTAILSTASRTKGEFNFSGFKSSDSLLNDMQELPPVLSWESDHIGALKSIEDQIQVRAPLQIVWLSNGLIRSDISDELEVLLKSYGEGIRYTPLTTALPIWIDSISTDYNGIKVTLQRLTNIEASIRTIAALSEKNEVLASEKVSLETGQTSQAVILSLPNELHNRVQKITVTGQNSSATTYLMDQNDHRFPVGLLTSSGKVDNKSLLGEHYYLQRALGLFTDIRSGPIKQLLSRELSTLIITDNEPIPLSDEEPLLEWINKGGLLLRFAGPRLADHRDRFLPVPLRSGYRNLAGSLTWEQPLPIEEFDRHSPLRGLKIPKEVTISGQLLAQPSPELDQHTWARLQDGTPLITAKKTGNGHIVLVHTTANTRWSNFALSGSFVNILRRILQFGKGVNNADDTVKDLPIREIMDAYGILTPLQDKDLKIAVAPQTVDSDVFASPRTPPGYYGVSKRVKSVNLAGNLGPYIHNNIDLAESRFYGMKKENPLQVPLLLTALFLFLIDQVVTLWLRGIFSNLPIRRSTTAFLLTIGLSGYVFPHNVEAQDQVELLDNKAIEATLNTYLAYVITGDNKVDLDSHSGLAGLSLQLHRRTAVENVQVTGIDLDRDFISPYPILYWPVTEIQGELTKRGQRQVNQYLHNGGLILFDLRETSGTLNSALGSMGNAQYLQQLTSGLDIPELEPIPSGHVMTRSFYLLESFPGRNNNRDFWAERTDQYRNDGVARILVGSNDWARAWAINAEGRPLYAMVRGGERQRELSYRFGINLVMYALTGNYKEDQVHIPHILERLGQ</sequence>
<dbReference type="Pfam" id="PF07584">
    <property type="entry name" value="BatA"/>
    <property type="match status" value="1"/>
</dbReference>
<keyword evidence="1" id="KW-0812">Transmembrane</keyword>
<dbReference type="RefSeq" id="WP_380247719.1">
    <property type="nucleotide sequence ID" value="NZ_JBHUII010000001.1"/>
</dbReference>
<dbReference type="EMBL" id="JBHUII010000001">
    <property type="protein sequence ID" value="MFD2204291.1"/>
    <property type="molecule type" value="Genomic_DNA"/>
</dbReference>
<feature type="transmembrane region" description="Helical" evidence="1">
    <location>
        <begin position="6"/>
        <end position="26"/>
    </location>
</feature>
<evidence type="ECO:0000313" key="4">
    <source>
        <dbReference type="EMBL" id="MFD2204291.1"/>
    </source>
</evidence>
<evidence type="ECO:0000259" key="3">
    <source>
        <dbReference type="Pfam" id="PF13709"/>
    </source>
</evidence>
<dbReference type="Gene3D" id="3.40.50.12140">
    <property type="entry name" value="Domain of unknown function DUF4159"/>
    <property type="match status" value="1"/>
</dbReference>
<name>A0ABW5BGJ7_9PROT</name>
<protein>
    <submittedName>
        <fullName evidence="4">DUF4159 domain-containing protein</fullName>
    </submittedName>
</protein>
<dbReference type="PANTHER" id="PTHR37464:SF1">
    <property type="entry name" value="BLL2463 PROTEIN"/>
    <property type="match status" value="1"/>
</dbReference>